<feature type="compositionally biased region" description="Polar residues" evidence="1">
    <location>
        <begin position="72"/>
        <end position="91"/>
    </location>
</feature>
<feature type="compositionally biased region" description="Low complexity" evidence="1">
    <location>
        <begin position="632"/>
        <end position="646"/>
    </location>
</feature>
<feature type="compositionally biased region" description="Polar residues" evidence="1">
    <location>
        <begin position="225"/>
        <end position="242"/>
    </location>
</feature>
<name>T1L2Q5_TETUR</name>
<dbReference type="Proteomes" id="UP000015104">
    <property type="component" value="Unassembled WGS sequence"/>
</dbReference>
<feature type="region of interest" description="Disordered" evidence="1">
    <location>
        <begin position="630"/>
        <end position="652"/>
    </location>
</feature>
<organism evidence="2 3">
    <name type="scientific">Tetranychus urticae</name>
    <name type="common">Two-spotted spider mite</name>
    <dbReference type="NCBI Taxonomy" id="32264"/>
    <lineage>
        <taxon>Eukaryota</taxon>
        <taxon>Metazoa</taxon>
        <taxon>Ecdysozoa</taxon>
        <taxon>Arthropoda</taxon>
        <taxon>Chelicerata</taxon>
        <taxon>Arachnida</taxon>
        <taxon>Acari</taxon>
        <taxon>Acariformes</taxon>
        <taxon>Trombidiformes</taxon>
        <taxon>Prostigmata</taxon>
        <taxon>Eleutherengona</taxon>
        <taxon>Raphignathae</taxon>
        <taxon>Tetranychoidea</taxon>
        <taxon>Tetranychidae</taxon>
        <taxon>Tetranychus</taxon>
    </lineage>
</organism>
<keyword evidence="3" id="KW-1185">Reference proteome</keyword>
<feature type="compositionally biased region" description="Basic and acidic residues" evidence="1">
    <location>
        <begin position="59"/>
        <end position="71"/>
    </location>
</feature>
<proteinExistence type="predicted"/>
<feature type="region of interest" description="Disordered" evidence="1">
    <location>
        <begin position="353"/>
        <end position="384"/>
    </location>
</feature>
<reference evidence="3" key="1">
    <citation type="submission" date="2011-08" db="EMBL/GenBank/DDBJ databases">
        <authorList>
            <person name="Rombauts S."/>
        </authorList>
    </citation>
    <scope>NUCLEOTIDE SEQUENCE</scope>
    <source>
        <strain evidence="3">London</strain>
    </source>
</reference>
<evidence type="ECO:0000313" key="3">
    <source>
        <dbReference type="Proteomes" id="UP000015104"/>
    </source>
</evidence>
<reference evidence="2" key="2">
    <citation type="submission" date="2015-06" db="UniProtKB">
        <authorList>
            <consortium name="EnsemblMetazoa"/>
        </authorList>
    </citation>
    <scope>IDENTIFICATION</scope>
</reference>
<accession>T1L2Q5</accession>
<dbReference type="HOGENOM" id="CLU_420554_0_0_1"/>
<protein>
    <submittedName>
        <fullName evidence="2">Uncharacterized protein</fullName>
    </submittedName>
</protein>
<feature type="compositionally biased region" description="Polar residues" evidence="1">
    <location>
        <begin position="261"/>
        <end position="271"/>
    </location>
</feature>
<evidence type="ECO:0000313" key="2">
    <source>
        <dbReference type="EnsemblMetazoa" id="tetur34g00040.1"/>
    </source>
</evidence>
<feature type="compositionally biased region" description="Low complexity" evidence="1">
    <location>
        <begin position="485"/>
        <end position="523"/>
    </location>
</feature>
<dbReference type="EnsemblMetazoa" id="tetur34g00040.1">
    <property type="protein sequence ID" value="tetur34g00040.1"/>
    <property type="gene ID" value="tetur34g00040"/>
</dbReference>
<feature type="region of interest" description="Disordered" evidence="1">
    <location>
        <begin position="481"/>
        <end position="548"/>
    </location>
</feature>
<dbReference type="AlphaFoldDB" id="T1L2Q5"/>
<feature type="region of interest" description="Disordered" evidence="1">
    <location>
        <begin position="205"/>
        <end position="288"/>
    </location>
</feature>
<sequence length="652" mass="71816">MLDVQVDDHLGVKVFQVVLPDQSMKNLATLKKVDSNPYLPKPITDQIFFQSLLRSDFRSKSEEEIENDKNRTYSNKMEPSFPSKNESNLPQNLVKPKKVTNFNLPQTKAPLEGERNENESQESDSNQKRPSTLILPYKIKQQQVKVELDSNGRVLYPSNSLGRRRDDHPMAYLERAKKLEAENKKWSTLPRPSVEDACLISPRATTVNTVSSKNRSMVSHDRTNNNRPSQPTNSAPNTSLTESLDGKENENSQSKLHRFRTPNSETPSTVVTGRVGPPTFPKPRFNMNRHSFSGLGSIERRAQDALNVNISPVDPALQSDLPSPIGTLLSSGSVRSKLSTSDLISMIYDSKRKLEKRSAETPSPITSPQSEPLPSPPNLLSPNQRRSWSFTKEMTNGFDVTVPGCRRSLASDRLGPVKPTSIHDFKKLIAAARPVGSTQKSTVSAKDLLQANPISTISSVNSRPSTPLTSMTNHLLNEMSQSARPSLTSTIPSSTTSSLSLSISPSSLHSPPSSTSSSSLASPQSPPSLSPSTGQLSSHLKAPTALRDSRTRIINGRIYRSPYRLEVMCPPIEEDAVQEESIVNNYSVPTELKKGSTSNSFENENNYRKGLSFIGSKEMEKHLISAGMYNNPSLLKQSPSSPSPSKATSTWV</sequence>
<feature type="compositionally biased region" description="Polar residues" evidence="1">
    <location>
        <begin position="205"/>
        <end position="217"/>
    </location>
</feature>
<dbReference type="EMBL" id="CAEY01000973">
    <property type="status" value="NOT_ANNOTATED_CDS"/>
    <property type="molecule type" value="Genomic_DNA"/>
</dbReference>
<evidence type="ECO:0000256" key="1">
    <source>
        <dbReference type="SAM" id="MobiDB-lite"/>
    </source>
</evidence>
<feature type="region of interest" description="Disordered" evidence="1">
    <location>
        <begin position="59"/>
        <end position="131"/>
    </location>
</feature>
<dbReference type="STRING" id="32264.T1L2Q5"/>